<feature type="chain" id="PRO_5039625594" evidence="2">
    <location>
        <begin position="22"/>
        <end position="194"/>
    </location>
</feature>
<proteinExistence type="predicted"/>
<feature type="signal peptide" evidence="2">
    <location>
        <begin position="1"/>
        <end position="21"/>
    </location>
</feature>
<reference evidence="3 4" key="1">
    <citation type="submission" date="2016-10" db="EMBL/GenBank/DDBJ databases">
        <authorList>
            <person name="de Groot N.N."/>
        </authorList>
    </citation>
    <scope>NUCLEOTIDE SEQUENCE [LARGE SCALE GENOMIC DNA]</scope>
    <source>
        <strain evidence="3 4">DSM 21633</strain>
    </source>
</reference>
<evidence type="ECO:0000313" key="3">
    <source>
        <dbReference type="EMBL" id="SER06920.1"/>
    </source>
</evidence>
<dbReference type="InterPro" id="IPR014247">
    <property type="entry name" value="Spore_lipoprot_YhcN/YlaJ"/>
</dbReference>
<evidence type="ECO:0000313" key="4">
    <source>
        <dbReference type="Proteomes" id="UP000199427"/>
    </source>
</evidence>
<feature type="compositionally biased region" description="Polar residues" evidence="1">
    <location>
        <begin position="163"/>
        <end position="176"/>
    </location>
</feature>
<dbReference type="Proteomes" id="UP000199427">
    <property type="component" value="Unassembled WGS sequence"/>
</dbReference>
<keyword evidence="3" id="KW-0449">Lipoprotein</keyword>
<accession>A0A1H9L6D5</accession>
<dbReference type="OrthoDB" id="2381329at2"/>
<dbReference type="EMBL" id="FOES01000044">
    <property type="protein sequence ID" value="SER06920.1"/>
    <property type="molecule type" value="Genomic_DNA"/>
</dbReference>
<gene>
    <name evidence="3" type="ORF">SAMN05216362_14417</name>
</gene>
<keyword evidence="2" id="KW-0732">Signal</keyword>
<feature type="region of interest" description="Disordered" evidence="1">
    <location>
        <begin position="155"/>
        <end position="194"/>
    </location>
</feature>
<keyword evidence="4" id="KW-1185">Reference proteome</keyword>
<dbReference type="PROSITE" id="PS51257">
    <property type="entry name" value="PROKAR_LIPOPROTEIN"/>
    <property type="match status" value="1"/>
</dbReference>
<organism evidence="3 4">
    <name type="scientific">Piscibacillus halophilus</name>
    <dbReference type="NCBI Taxonomy" id="571933"/>
    <lineage>
        <taxon>Bacteria</taxon>
        <taxon>Bacillati</taxon>
        <taxon>Bacillota</taxon>
        <taxon>Bacilli</taxon>
        <taxon>Bacillales</taxon>
        <taxon>Bacillaceae</taxon>
        <taxon>Piscibacillus</taxon>
    </lineage>
</organism>
<evidence type="ECO:0000256" key="2">
    <source>
        <dbReference type="SAM" id="SignalP"/>
    </source>
</evidence>
<dbReference type="AlphaFoldDB" id="A0A1H9L6D5"/>
<dbReference type="STRING" id="571933.SAMN05216362_14417"/>
<dbReference type="NCBIfam" id="TIGR02898">
    <property type="entry name" value="spore_YhcN_YlaJ"/>
    <property type="match status" value="1"/>
</dbReference>
<sequence>MKYKGLNIVMIIILFSAGCMSQQHGNGNSPNADDADIEQLSDSEIEQSNNHTNQEAAQRLAKIATQVPNVNDARVLVFGSYTIIGLDIDEDLDRSRVGSVKYSVSEAVKHDPFGHYALIVADGDIMKRIRNMNQMIRRGEPADKVLDEISNVFGRYLPETPTKENQPTQDDPSQTRGDADEDITDIQKEQGNQD</sequence>
<dbReference type="InterPro" id="IPR019076">
    <property type="entry name" value="Spore_lipoprot_YhcN/YlaJ-like"/>
</dbReference>
<dbReference type="Pfam" id="PF09580">
    <property type="entry name" value="Spore_YhcN_YlaJ"/>
    <property type="match status" value="1"/>
</dbReference>
<dbReference type="RefSeq" id="WP_091775496.1">
    <property type="nucleotide sequence ID" value="NZ_FOES01000044.1"/>
</dbReference>
<evidence type="ECO:0000256" key="1">
    <source>
        <dbReference type="SAM" id="MobiDB-lite"/>
    </source>
</evidence>
<protein>
    <submittedName>
        <fullName evidence="3">Sporulation lipoprotein, YhcN/YlaJ family</fullName>
    </submittedName>
</protein>
<name>A0A1H9L6D5_9BACI</name>
<dbReference type="GO" id="GO:0030435">
    <property type="term" value="P:sporulation resulting in formation of a cellular spore"/>
    <property type="evidence" value="ECO:0007669"/>
    <property type="project" value="InterPro"/>
</dbReference>